<feature type="non-terminal residue" evidence="1">
    <location>
        <position position="582"/>
    </location>
</feature>
<name>A0A381YRY2_9ZZZZ</name>
<evidence type="ECO:0000313" key="1">
    <source>
        <dbReference type="EMBL" id="SVA79382.1"/>
    </source>
</evidence>
<sequence>MYRYVKISFCLVVMIVFSICFLYSAHSFQQDSFIHQKPMSGIVGEDLELALTMLVDESVMSASIFFRAYGSTHYEEIHMETQNRNWQGIIPGSQLSSSGLEYYIVLTTNDGGWLATPTDAPNKSPHFVLIHPGKESQVFLDTKENNLLISADILILSPEFEELVLSEELVIALSFFNAPNIDTNSVQMKIDGEDYSSQTEVSDGIISLVPGTIKPGTHRIQVQMKTKQGLIIEPIEWKFRVAKTGIDLRSEIDFDGDLSVRQSAEYLGGYSKDVSGINGKMNIGLPWVKSRNSFRITSRESEFQQSQNRFSGKIELGDYLHIHFGDFNPRLSSFLLDGKRVRGLGIDLQLPSFRFQFVQGELNRPVQWSGKVDGGYQLVANKSSINSTGHITYFMDRTGYTFRQAINAFRLSFDFNSKFLFGIHFLKAKDEISSVEKEFSHQAGLNVDTTIAGLSESGIPVGEYTYSQFLDSVTLGGHSISFSDKNWGGKNPVDNLVFGFDIGSTFDNRNLKFDFSWNMSLSNKNIWDGAMTLTEMDTTLDDSLDGLIMGEIDTSSIPFDPSSVEDYIIINPYMTPLLPIDY</sequence>
<proteinExistence type="predicted"/>
<gene>
    <name evidence="1" type="ORF">METZ01_LOCUS132236</name>
</gene>
<dbReference type="AlphaFoldDB" id="A0A381YRY2"/>
<organism evidence="1">
    <name type="scientific">marine metagenome</name>
    <dbReference type="NCBI Taxonomy" id="408172"/>
    <lineage>
        <taxon>unclassified sequences</taxon>
        <taxon>metagenomes</taxon>
        <taxon>ecological metagenomes</taxon>
    </lineage>
</organism>
<reference evidence="1" key="1">
    <citation type="submission" date="2018-05" db="EMBL/GenBank/DDBJ databases">
        <authorList>
            <person name="Lanie J.A."/>
            <person name="Ng W.-L."/>
            <person name="Kazmierczak K.M."/>
            <person name="Andrzejewski T.M."/>
            <person name="Davidsen T.M."/>
            <person name="Wayne K.J."/>
            <person name="Tettelin H."/>
            <person name="Glass J.I."/>
            <person name="Rusch D."/>
            <person name="Podicherti R."/>
            <person name="Tsui H.-C.T."/>
            <person name="Winkler M.E."/>
        </authorList>
    </citation>
    <scope>NUCLEOTIDE SEQUENCE</scope>
</reference>
<dbReference type="EMBL" id="UINC01018828">
    <property type="protein sequence ID" value="SVA79382.1"/>
    <property type="molecule type" value="Genomic_DNA"/>
</dbReference>
<accession>A0A381YRY2</accession>
<protein>
    <submittedName>
        <fullName evidence="1">Uncharacterized protein</fullName>
    </submittedName>
</protein>